<evidence type="ECO:0000313" key="4">
    <source>
        <dbReference type="Proteomes" id="UP001239215"/>
    </source>
</evidence>
<accession>A0AAJ1U845</accession>
<dbReference type="PANTHER" id="PTHR21064">
    <property type="entry name" value="AMINOGLYCOSIDE PHOSPHOTRANSFERASE DOMAIN-CONTAINING PROTEIN-RELATED"/>
    <property type="match status" value="1"/>
</dbReference>
<evidence type="ECO:0000259" key="2">
    <source>
        <dbReference type="Pfam" id="PF01636"/>
    </source>
</evidence>
<feature type="domain" description="Aminoglycoside phosphotransferase" evidence="2">
    <location>
        <begin position="28"/>
        <end position="263"/>
    </location>
</feature>
<comment type="caution">
    <text evidence="3">The sequence shown here is derived from an EMBL/GenBank/DDBJ whole genome shotgun (WGS) entry which is preliminary data.</text>
</comment>
<keyword evidence="3" id="KW-0808">Transferase</keyword>
<name>A0AAJ1U845_9ACTN</name>
<dbReference type="InterPro" id="IPR002575">
    <property type="entry name" value="Aminoglycoside_PTrfase"/>
</dbReference>
<dbReference type="InterPro" id="IPR050249">
    <property type="entry name" value="Pseudomonas-type_ThrB"/>
</dbReference>
<reference evidence="3" key="1">
    <citation type="submission" date="2023-07" db="EMBL/GenBank/DDBJ databases">
        <title>Functional and genomic diversity of the sorghum phyllosphere microbiome.</title>
        <authorList>
            <person name="Shade A."/>
        </authorList>
    </citation>
    <scope>NUCLEOTIDE SEQUENCE</scope>
    <source>
        <strain evidence="3">SORGH_AS_1067</strain>
    </source>
</reference>
<dbReference type="InterPro" id="IPR011009">
    <property type="entry name" value="Kinase-like_dom_sf"/>
</dbReference>
<dbReference type="PANTHER" id="PTHR21064:SF6">
    <property type="entry name" value="AMINOGLYCOSIDE PHOSPHOTRANSFERASE DOMAIN-CONTAINING PROTEIN"/>
    <property type="match status" value="1"/>
</dbReference>
<gene>
    <name evidence="3" type="ORF">QE405_003186</name>
</gene>
<comment type="similarity">
    <text evidence="1">Belongs to the pseudomonas-type ThrB family.</text>
</comment>
<dbReference type="GO" id="GO:0009088">
    <property type="term" value="P:threonine biosynthetic process"/>
    <property type="evidence" value="ECO:0007669"/>
    <property type="project" value="TreeGrafter"/>
</dbReference>
<dbReference type="SUPFAM" id="SSF56112">
    <property type="entry name" value="Protein kinase-like (PK-like)"/>
    <property type="match status" value="1"/>
</dbReference>
<keyword evidence="3" id="KW-0418">Kinase</keyword>
<organism evidence="3 4">
    <name type="scientific">Nocardioides zeae</name>
    <dbReference type="NCBI Taxonomy" id="1457234"/>
    <lineage>
        <taxon>Bacteria</taxon>
        <taxon>Bacillati</taxon>
        <taxon>Actinomycetota</taxon>
        <taxon>Actinomycetes</taxon>
        <taxon>Propionibacteriales</taxon>
        <taxon>Nocardioidaceae</taxon>
        <taxon>Nocardioides</taxon>
    </lineage>
</organism>
<dbReference type="RefSeq" id="WP_307202571.1">
    <property type="nucleotide sequence ID" value="NZ_JAUTAN010000001.1"/>
</dbReference>
<dbReference type="GO" id="GO:0004413">
    <property type="term" value="F:homoserine kinase activity"/>
    <property type="evidence" value="ECO:0007669"/>
    <property type="project" value="TreeGrafter"/>
</dbReference>
<proteinExistence type="inferred from homology"/>
<dbReference type="Gene3D" id="3.90.1200.10">
    <property type="match status" value="1"/>
</dbReference>
<dbReference type="Pfam" id="PF01636">
    <property type="entry name" value="APH"/>
    <property type="match status" value="1"/>
</dbReference>
<dbReference type="EMBL" id="JAUTAN010000001">
    <property type="protein sequence ID" value="MDQ1105902.1"/>
    <property type="molecule type" value="Genomic_DNA"/>
</dbReference>
<dbReference type="AlphaFoldDB" id="A0AAJ1U845"/>
<evidence type="ECO:0000256" key="1">
    <source>
        <dbReference type="ARBA" id="ARBA00038240"/>
    </source>
</evidence>
<protein>
    <submittedName>
        <fullName evidence="3">Ser/Thr protein kinase RdoA (MazF antagonist)</fullName>
    </submittedName>
</protein>
<dbReference type="Proteomes" id="UP001239215">
    <property type="component" value="Unassembled WGS sequence"/>
</dbReference>
<evidence type="ECO:0000313" key="3">
    <source>
        <dbReference type="EMBL" id="MDQ1105902.1"/>
    </source>
</evidence>
<sequence length="336" mass="36235">MLSVEDCDEILAAALPAYGAGDAPRRLLSLSENATYLVGTGADRVVARVHRPGYQTPASIDAELTWLDRLRASGAVTAHAVVPALDGRRVVSVPRPDGDRHVVVFTFVVGGTGEERPDALPTEELGRVTARMHCDVTAWELPPGFTRFHWDAAACLGPGARWGDWAAGPGVRAADLPVLDAAARTVRARLAAYGQGRDRYGLVHADLRHANLMVGDDGSLTVIDFDDCGFGWFLYDLATVTSWIEHEPEAQATAAAWLAGYLTERPLTAEDLAMVPTFVMLRRLMLTAWLGTHPGSPPALALGTTYGAGTGDLARRYLHDPAWFRLPVPATTHRKD</sequence>